<dbReference type="HOGENOM" id="CLU_059206_3_1_1"/>
<dbReference type="PANTHER" id="PTHR36151:SF3">
    <property type="entry name" value="ER-BOUND OXYGENASE MPAB_MPAB'_RUBBER OXYGENASE CATALYTIC DOMAIN-CONTAINING PROTEIN"/>
    <property type="match status" value="1"/>
</dbReference>
<dbReference type="RefSeq" id="XP_016208912.1">
    <property type="nucleotide sequence ID" value="XM_016363235.1"/>
</dbReference>
<organism evidence="3 4">
    <name type="scientific">Verruconis gallopava</name>
    <dbReference type="NCBI Taxonomy" id="253628"/>
    <lineage>
        <taxon>Eukaryota</taxon>
        <taxon>Fungi</taxon>
        <taxon>Dikarya</taxon>
        <taxon>Ascomycota</taxon>
        <taxon>Pezizomycotina</taxon>
        <taxon>Dothideomycetes</taxon>
        <taxon>Pleosporomycetidae</taxon>
        <taxon>Venturiales</taxon>
        <taxon>Sympoventuriaceae</taxon>
        <taxon>Verruconis</taxon>
    </lineage>
</organism>
<dbReference type="GO" id="GO:0016491">
    <property type="term" value="F:oxidoreductase activity"/>
    <property type="evidence" value="ECO:0007669"/>
    <property type="project" value="InterPro"/>
</dbReference>
<proteinExistence type="predicted"/>
<dbReference type="InParanoid" id="A0A0D1ZX84"/>
<dbReference type="Pfam" id="PF09995">
    <property type="entry name" value="MPAB_Lcp_cat"/>
    <property type="match status" value="1"/>
</dbReference>
<evidence type="ECO:0000256" key="1">
    <source>
        <dbReference type="SAM" id="MobiDB-lite"/>
    </source>
</evidence>
<gene>
    <name evidence="3" type="ORF">PV09_09217</name>
</gene>
<feature type="domain" description="ER-bound oxygenase mpaB/mpaB'/Rubber oxygenase catalytic" evidence="2">
    <location>
        <begin position="60"/>
        <end position="291"/>
    </location>
</feature>
<sequence>MVHVGNEQNDRNSESERSKETDYSLSQGVDLEKGLAFTSTGDAIYEPAAPIEEIKPIISEFIGYMAGLTTVLLQVAHPVVGRGVGIHSEFSVPNRAKDRADKTGIYVYVMVFGEPYEKAAMRDYVNKMHGRVKGGQGKTAYYAKDPEGGDQQHHWSAQLWVAATMYADIIRNYEKVYGPIEPPEKAERIYREFSYLGTSLNMPPELWPKDRAAFWAYYNDMIENKLEVTPEAEKVCYDLMHPWKATPWYMKPVFFMLMPTLKALTVESFPPKIRDQYGLKSTRMTRFRNAMVLKSLFAVYPHLPESIRHHGKNKYMKMMKKMMAKQGIQEFQYPKKR</sequence>
<reference evidence="3 4" key="1">
    <citation type="submission" date="2015-01" db="EMBL/GenBank/DDBJ databases">
        <title>The Genome Sequence of Ochroconis gallopava CBS43764.</title>
        <authorList>
            <consortium name="The Broad Institute Genomics Platform"/>
            <person name="Cuomo C."/>
            <person name="de Hoog S."/>
            <person name="Gorbushina A."/>
            <person name="Stielow B."/>
            <person name="Teixiera M."/>
            <person name="Abouelleil A."/>
            <person name="Chapman S.B."/>
            <person name="Priest M."/>
            <person name="Young S.K."/>
            <person name="Wortman J."/>
            <person name="Nusbaum C."/>
            <person name="Birren B."/>
        </authorList>
    </citation>
    <scope>NUCLEOTIDE SEQUENCE [LARGE SCALE GENOMIC DNA]</scope>
    <source>
        <strain evidence="3 4">CBS 43764</strain>
    </source>
</reference>
<dbReference type="EMBL" id="KN847586">
    <property type="protein sequence ID" value="KIV99042.1"/>
    <property type="molecule type" value="Genomic_DNA"/>
</dbReference>
<evidence type="ECO:0000259" key="2">
    <source>
        <dbReference type="Pfam" id="PF09995"/>
    </source>
</evidence>
<feature type="compositionally biased region" description="Basic and acidic residues" evidence="1">
    <location>
        <begin position="8"/>
        <end position="22"/>
    </location>
</feature>
<dbReference type="PANTHER" id="PTHR36151">
    <property type="entry name" value="BLR2777 PROTEIN"/>
    <property type="match status" value="1"/>
</dbReference>
<dbReference type="OrthoDB" id="4444391at2759"/>
<protein>
    <recommendedName>
        <fullName evidence="2">ER-bound oxygenase mpaB/mpaB'/Rubber oxygenase catalytic domain-containing protein</fullName>
    </recommendedName>
</protein>
<feature type="region of interest" description="Disordered" evidence="1">
    <location>
        <begin position="1"/>
        <end position="25"/>
    </location>
</feature>
<accession>A0A0D1ZX84</accession>
<name>A0A0D1ZX84_9PEZI</name>
<evidence type="ECO:0000313" key="3">
    <source>
        <dbReference type="EMBL" id="KIV99042.1"/>
    </source>
</evidence>
<dbReference type="AlphaFoldDB" id="A0A0D1ZX84"/>
<dbReference type="GeneID" id="27317190"/>
<keyword evidence="4" id="KW-1185">Reference proteome</keyword>
<dbReference type="Proteomes" id="UP000053259">
    <property type="component" value="Unassembled WGS sequence"/>
</dbReference>
<evidence type="ECO:0000313" key="4">
    <source>
        <dbReference type="Proteomes" id="UP000053259"/>
    </source>
</evidence>
<dbReference type="InterPro" id="IPR018713">
    <property type="entry name" value="MPAB/Lcp_cat_dom"/>
</dbReference>
<dbReference type="VEuPathDB" id="FungiDB:PV09_09217"/>
<dbReference type="STRING" id="253628.A0A0D1ZX84"/>